<keyword evidence="2" id="KW-0472">Membrane</keyword>
<feature type="transmembrane region" description="Helical" evidence="2">
    <location>
        <begin position="47"/>
        <end position="69"/>
    </location>
</feature>
<feature type="region of interest" description="Disordered" evidence="1">
    <location>
        <begin position="1"/>
        <end position="39"/>
    </location>
</feature>
<reference evidence="3 4" key="1">
    <citation type="submission" date="2019-05" db="EMBL/GenBank/DDBJ databases">
        <title>Nakamurella sp. N5BH11, whole genome shotgun sequence.</title>
        <authorList>
            <person name="Tuo L."/>
        </authorList>
    </citation>
    <scope>NUCLEOTIDE SEQUENCE [LARGE SCALE GENOMIC DNA]</scope>
    <source>
        <strain evidence="3 4">N5BH11</strain>
    </source>
</reference>
<evidence type="ECO:0008006" key="5">
    <source>
        <dbReference type="Google" id="ProtNLM"/>
    </source>
</evidence>
<accession>A0A4U6QJM8</accession>
<evidence type="ECO:0000256" key="2">
    <source>
        <dbReference type="SAM" id="Phobius"/>
    </source>
</evidence>
<keyword evidence="4" id="KW-1185">Reference proteome</keyword>
<dbReference type="RefSeq" id="WP_137447591.1">
    <property type="nucleotide sequence ID" value="NZ_SZZH01000001.1"/>
</dbReference>
<protein>
    <recommendedName>
        <fullName evidence="5">Integral membrane protein</fullName>
    </recommendedName>
</protein>
<feature type="compositionally biased region" description="Low complexity" evidence="1">
    <location>
        <begin position="19"/>
        <end position="39"/>
    </location>
</feature>
<dbReference type="AlphaFoldDB" id="A0A4U6QJM8"/>
<organism evidence="3 4">
    <name type="scientific">Nakamurella flava</name>
    <dbReference type="NCBI Taxonomy" id="2576308"/>
    <lineage>
        <taxon>Bacteria</taxon>
        <taxon>Bacillati</taxon>
        <taxon>Actinomycetota</taxon>
        <taxon>Actinomycetes</taxon>
        <taxon>Nakamurellales</taxon>
        <taxon>Nakamurellaceae</taxon>
        <taxon>Nakamurella</taxon>
    </lineage>
</organism>
<comment type="caution">
    <text evidence="3">The sequence shown here is derived from an EMBL/GenBank/DDBJ whole genome shotgun (WGS) entry which is preliminary data.</text>
</comment>
<proteinExistence type="predicted"/>
<dbReference type="EMBL" id="SZZH01000001">
    <property type="protein sequence ID" value="TKV60288.1"/>
    <property type="molecule type" value="Genomic_DNA"/>
</dbReference>
<name>A0A4U6QJM8_9ACTN</name>
<keyword evidence="2" id="KW-1133">Transmembrane helix</keyword>
<feature type="transmembrane region" description="Helical" evidence="2">
    <location>
        <begin position="326"/>
        <end position="348"/>
    </location>
</feature>
<evidence type="ECO:0000313" key="4">
    <source>
        <dbReference type="Proteomes" id="UP000306985"/>
    </source>
</evidence>
<evidence type="ECO:0000313" key="3">
    <source>
        <dbReference type="EMBL" id="TKV60288.1"/>
    </source>
</evidence>
<dbReference type="OrthoDB" id="4350291at2"/>
<feature type="transmembrane region" description="Helical" evidence="2">
    <location>
        <begin position="274"/>
        <end position="297"/>
    </location>
</feature>
<evidence type="ECO:0000256" key="1">
    <source>
        <dbReference type="SAM" id="MobiDB-lite"/>
    </source>
</evidence>
<gene>
    <name evidence="3" type="ORF">FDO65_00720</name>
</gene>
<dbReference type="Proteomes" id="UP000306985">
    <property type="component" value="Unassembled WGS sequence"/>
</dbReference>
<sequence>MSSPTVQPTDDVPVALPADGGPPTTPGDRPVGAAASSAPGPSRVRRVAAVLLLVVGCVLTPVAVTAQWARAMVTDQDTYLDAVAPLARNPVVLDALRTRAVGQLDQVITDADPQALLASGLSELGASDRVSALGGLLAPVLQNQLLDAADGLVDRALHSDAFAQSWVSANAAAHTALVGLLDGSADPALARAQATAIRVDSVLDTVRERLTAAGATWAQQIPSVPTTLPLVAPGTLDRAQGYYSALAVLGVALPIAVLLLLAAGVALSRSRWTALLAAALGVLAGLLVLRLALQWAYGAAADASPTAPEVTRIFAEQLTGGLRSTALLVTGVAIVVAVAAGAVAITGARQRGRSARLASQRQQA</sequence>
<keyword evidence="2" id="KW-0812">Transmembrane</keyword>
<feature type="transmembrane region" description="Helical" evidence="2">
    <location>
        <begin position="242"/>
        <end position="267"/>
    </location>
</feature>